<evidence type="ECO:0000256" key="1">
    <source>
        <dbReference type="SAM" id="MobiDB-lite"/>
    </source>
</evidence>
<feature type="region of interest" description="Disordered" evidence="1">
    <location>
        <begin position="196"/>
        <end position="217"/>
    </location>
</feature>
<keyword evidence="2" id="KW-0812">Transmembrane</keyword>
<dbReference type="Proteomes" id="UP000515947">
    <property type="component" value="Chromosome"/>
</dbReference>
<dbReference type="EMBL" id="CP060713">
    <property type="protein sequence ID" value="QNN52842.1"/>
    <property type="molecule type" value="Genomic_DNA"/>
</dbReference>
<keyword evidence="2" id="KW-0472">Membrane</keyword>
<keyword evidence="2" id="KW-1133">Transmembrane helix</keyword>
<name>A0A7G9RB67_9ACTN</name>
<evidence type="ECO:0008006" key="5">
    <source>
        <dbReference type="Google" id="ProtNLM"/>
    </source>
</evidence>
<dbReference type="KEGG" id="nmes:H9L09_20850"/>
<organism evidence="3 4">
    <name type="scientific">Nocardioides mesophilus</name>
    <dbReference type="NCBI Taxonomy" id="433659"/>
    <lineage>
        <taxon>Bacteria</taxon>
        <taxon>Bacillati</taxon>
        <taxon>Actinomycetota</taxon>
        <taxon>Actinomycetes</taxon>
        <taxon>Propionibacteriales</taxon>
        <taxon>Nocardioidaceae</taxon>
        <taxon>Nocardioides</taxon>
    </lineage>
</organism>
<sequence length="217" mass="22784">MKLYADTSARRGRQVVGDLLVLLWVLVWVQLAGVVHDATNALAVPGEQLQEAGAGLAQRLRDAGSGVEGIPLVGDEVRAPFDGAGDAADRIAAAGTAQADAVHTLAFWLALAVGAIPVLVALAVYLPLRWRFVREATAGQRFVDSGHDLDLFALRAMAHQPLHRLARISPDPAGAWRARDPGVVRALAVLELRDAGLAPPREGPDGSAPGAVGRMEP</sequence>
<gene>
    <name evidence="3" type="ORF">H9L09_20850</name>
</gene>
<dbReference type="RefSeq" id="WP_187578684.1">
    <property type="nucleotide sequence ID" value="NZ_CP060713.1"/>
</dbReference>
<dbReference type="AlphaFoldDB" id="A0A7G9RB67"/>
<accession>A0A7G9RB67</accession>
<evidence type="ECO:0000256" key="2">
    <source>
        <dbReference type="SAM" id="Phobius"/>
    </source>
</evidence>
<feature type="transmembrane region" description="Helical" evidence="2">
    <location>
        <begin position="105"/>
        <end position="126"/>
    </location>
</feature>
<protein>
    <recommendedName>
        <fullName evidence="5">Transmembrane protein</fullName>
    </recommendedName>
</protein>
<proteinExistence type="predicted"/>
<feature type="transmembrane region" description="Helical" evidence="2">
    <location>
        <begin position="15"/>
        <end position="35"/>
    </location>
</feature>
<evidence type="ECO:0000313" key="4">
    <source>
        <dbReference type="Proteomes" id="UP000515947"/>
    </source>
</evidence>
<evidence type="ECO:0000313" key="3">
    <source>
        <dbReference type="EMBL" id="QNN52842.1"/>
    </source>
</evidence>
<keyword evidence="4" id="KW-1185">Reference proteome</keyword>
<reference evidence="3 4" key="1">
    <citation type="submission" date="2020-08" db="EMBL/GenBank/DDBJ databases">
        <title>Genome sequence of Nocardioides mesophilus KACC 16243T.</title>
        <authorList>
            <person name="Hyun D.-W."/>
            <person name="Bae J.-W."/>
        </authorList>
    </citation>
    <scope>NUCLEOTIDE SEQUENCE [LARGE SCALE GENOMIC DNA]</scope>
    <source>
        <strain evidence="3 4">KACC 16243</strain>
    </source>
</reference>